<name>G5KFK2_9STRE</name>
<accession>G5KFK2</accession>
<evidence type="ECO:0000313" key="2">
    <source>
        <dbReference type="Proteomes" id="UP000005388"/>
    </source>
</evidence>
<organism evidence="1 2">
    <name type="scientific">Streptococcus urinalis 2285-97</name>
    <dbReference type="NCBI Taxonomy" id="764291"/>
    <lineage>
        <taxon>Bacteria</taxon>
        <taxon>Bacillati</taxon>
        <taxon>Bacillota</taxon>
        <taxon>Bacilli</taxon>
        <taxon>Lactobacillales</taxon>
        <taxon>Streptococcaceae</taxon>
        <taxon>Streptococcus</taxon>
    </lineage>
</organism>
<dbReference type="Proteomes" id="UP000005388">
    <property type="component" value="Unassembled WGS sequence"/>
</dbReference>
<dbReference type="STRING" id="764291.STRUR_2269"/>
<comment type="caution">
    <text evidence="1">The sequence shown here is derived from an EMBL/GenBank/DDBJ whole genome shotgun (WGS) entry which is preliminary data.</text>
</comment>
<reference evidence="1 2" key="1">
    <citation type="journal article" date="2014" name="Int. J. Syst. Evol. Microbiol.">
        <title>Phylogenomics and the dynamic genome evolution of the genus Streptococcus.</title>
        <authorList>
            <consortium name="The Broad Institute Genome Sequencing Platform"/>
            <person name="Richards V.P."/>
            <person name="Palmer S.R."/>
            <person name="Pavinski Bitar P.D."/>
            <person name="Qin X."/>
            <person name="Weinstock G.M."/>
            <person name="Highlander S.K."/>
            <person name="Town C.D."/>
            <person name="Burne R.A."/>
            <person name="Stanhope M.J."/>
        </authorList>
    </citation>
    <scope>NUCLEOTIDE SEQUENCE [LARGE SCALE GENOMIC DNA]</scope>
    <source>
        <strain evidence="1 2">2285-97</strain>
    </source>
</reference>
<dbReference type="RefSeq" id="WP_006739495.1">
    <property type="nucleotide sequence ID" value="NZ_AEUZ02000001.1"/>
</dbReference>
<keyword evidence="2" id="KW-1185">Reference proteome</keyword>
<dbReference type="AlphaFoldDB" id="G5KFK2"/>
<gene>
    <name evidence="1" type="ORF">STRUR_2269</name>
</gene>
<protein>
    <submittedName>
        <fullName evidence="1">Uncharacterized protein</fullName>
    </submittedName>
</protein>
<proteinExistence type="predicted"/>
<dbReference type="EMBL" id="AEUZ02000001">
    <property type="protein sequence ID" value="EHJ56751.1"/>
    <property type="molecule type" value="Genomic_DNA"/>
</dbReference>
<sequence length="59" mass="7035">MKIIEFKEKYNDLITEIDDRLAYNNMRGSYGYSVDGELLEKLIDVMKHEYLIEEAESEE</sequence>
<evidence type="ECO:0000313" key="1">
    <source>
        <dbReference type="EMBL" id="EHJ56751.1"/>
    </source>
</evidence>